<dbReference type="InterPro" id="IPR032466">
    <property type="entry name" value="Metal_Hydrolase"/>
</dbReference>
<dbReference type="InterPro" id="IPR032465">
    <property type="entry name" value="ACMSD"/>
</dbReference>
<organism evidence="3 4">
    <name type="scientific">Mycobacterium saskatchewanense</name>
    <dbReference type="NCBI Taxonomy" id="220927"/>
    <lineage>
        <taxon>Bacteria</taxon>
        <taxon>Bacillati</taxon>
        <taxon>Actinomycetota</taxon>
        <taxon>Actinomycetes</taxon>
        <taxon>Mycobacteriales</taxon>
        <taxon>Mycobacteriaceae</taxon>
        <taxon>Mycobacterium</taxon>
        <taxon>Mycobacterium simiae complex</taxon>
    </lineage>
</organism>
<dbReference type="GO" id="GO:0005737">
    <property type="term" value="C:cytoplasm"/>
    <property type="evidence" value="ECO:0007669"/>
    <property type="project" value="TreeGrafter"/>
</dbReference>
<dbReference type="EMBL" id="LQPR01000021">
    <property type="protein sequence ID" value="ORW72935.1"/>
    <property type="molecule type" value="Genomic_DNA"/>
</dbReference>
<keyword evidence="4" id="KW-1185">Reference proteome</keyword>
<proteinExistence type="predicted"/>
<dbReference type="PANTHER" id="PTHR21240">
    <property type="entry name" value="2-AMINO-3-CARBOXYLMUCONATE-6-SEMIALDEHYDE DECARBOXYLASE"/>
    <property type="match status" value="1"/>
</dbReference>
<dbReference type="Pfam" id="PF04909">
    <property type="entry name" value="Amidohydro_2"/>
    <property type="match status" value="1"/>
</dbReference>
<dbReference type="GO" id="GO:0016787">
    <property type="term" value="F:hydrolase activity"/>
    <property type="evidence" value="ECO:0007669"/>
    <property type="project" value="InterPro"/>
</dbReference>
<keyword evidence="1" id="KW-0456">Lyase</keyword>
<dbReference type="AlphaFoldDB" id="A0AAJ3NSY6"/>
<dbReference type="GO" id="GO:0016831">
    <property type="term" value="F:carboxy-lyase activity"/>
    <property type="evidence" value="ECO:0007669"/>
    <property type="project" value="InterPro"/>
</dbReference>
<evidence type="ECO:0000256" key="1">
    <source>
        <dbReference type="ARBA" id="ARBA00023239"/>
    </source>
</evidence>
<evidence type="ECO:0000259" key="2">
    <source>
        <dbReference type="Pfam" id="PF04909"/>
    </source>
</evidence>
<dbReference type="InterPro" id="IPR006680">
    <property type="entry name" value="Amidohydro-rel"/>
</dbReference>
<comment type="caution">
    <text evidence="3">The sequence shown here is derived from an EMBL/GenBank/DDBJ whole genome shotgun (WGS) entry which is preliminary data.</text>
</comment>
<dbReference type="SUPFAM" id="SSF51556">
    <property type="entry name" value="Metallo-dependent hydrolases"/>
    <property type="match status" value="1"/>
</dbReference>
<dbReference type="PANTHER" id="PTHR21240:SF28">
    <property type="entry name" value="ISO-OROTATE DECARBOXYLASE (EUROFUNG)"/>
    <property type="match status" value="1"/>
</dbReference>
<sequence>MVETVATLPVMPAGLEPLAGQIIDVDSHEMMPVQEWLDYFGPDVQPLIDAWTATGEAAGPMDKNHPNDPTYAGDVKPIDDDIVNVKGVTAPGAVLTSRRLDVMDKMGVSKQLMFPGSVGLYGTILRVEAHDHSLFPTIGPTTERRIDVANRCIARYQEWLEGLASFSPRVRPVAPIAEDTVDGIIATARRLIDSGLRAIWLPAGIPPGGVSPAHSSLDGLWAMCAEADVTVTLHIGGEGKLLESDAWARAEPFEGFRSLGEFSVDPYSTSMLHIPFQNFLTAMVTGGVFARHPRLRFGVIEVGGHWIGPLMENMDMWAKNMGHMSDNPHKLTELPSTYVKNNVRVSFFPFEPVDVYLQRHDVADVLAFSTDYPHVEGGRNAVTKVYGKVEPFGRDVVEKIFRDNGKWLLP</sequence>
<evidence type="ECO:0000313" key="3">
    <source>
        <dbReference type="EMBL" id="ORW72935.1"/>
    </source>
</evidence>
<evidence type="ECO:0000313" key="4">
    <source>
        <dbReference type="Proteomes" id="UP000193387"/>
    </source>
</evidence>
<dbReference type="Gene3D" id="3.20.20.140">
    <property type="entry name" value="Metal-dependent hydrolases"/>
    <property type="match status" value="1"/>
</dbReference>
<accession>A0AAJ3NSY6</accession>
<protein>
    <recommendedName>
        <fullName evidence="2">Amidohydrolase-related domain-containing protein</fullName>
    </recommendedName>
</protein>
<dbReference type="Proteomes" id="UP000193387">
    <property type="component" value="Unassembled WGS sequence"/>
</dbReference>
<name>A0AAJ3NSY6_9MYCO</name>
<feature type="domain" description="Amidohydrolase-related" evidence="2">
    <location>
        <begin position="144"/>
        <end position="404"/>
    </location>
</feature>
<dbReference type="GO" id="GO:0019748">
    <property type="term" value="P:secondary metabolic process"/>
    <property type="evidence" value="ECO:0007669"/>
    <property type="project" value="TreeGrafter"/>
</dbReference>
<gene>
    <name evidence="3" type="ORF">AWC23_08760</name>
</gene>
<reference evidence="3 4" key="1">
    <citation type="submission" date="2016-01" db="EMBL/GenBank/DDBJ databases">
        <title>The new phylogeny of the genus Mycobacterium.</title>
        <authorList>
            <person name="Tarcisio F."/>
            <person name="Conor M."/>
            <person name="Antonella G."/>
            <person name="Elisabetta G."/>
            <person name="Giulia F.S."/>
            <person name="Sara T."/>
            <person name="Anna F."/>
            <person name="Clotilde B."/>
            <person name="Roberto B."/>
            <person name="Veronica D.S."/>
            <person name="Fabio R."/>
            <person name="Monica P."/>
            <person name="Olivier J."/>
            <person name="Enrico T."/>
            <person name="Nicola S."/>
        </authorList>
    </citation>
    <scope>NUCLEOTIDE SEQUENCE [LARGE SCALE GENOMIC DNA]</scope>
    <source>
        <strain evidence="3 4">DSM 44616</strain>
    </source>
</reference>